<feature type="coiled-coil region" evidence="1">
    <location>
        <begin position="273"/>
        <end position="315"/>
    </location>
</feature>
<protein>
    <submittedName>
        <fullName evidence="2">Uncharacterized protein</fullName>
    </submittedName>
</protein>
<accession>A0ABP0IVT8</accession>
<keyword evidence="1" id="KW-0175">Coiled coil</keyword>
<proteinExistence type="predicted"/>
<keyword evidence="3" id="KW-1185">Reference proteome</keyword>
<organism evidence="2 3">
    <name type="scientific">Durusdinium trenchii</name>
    <dbReference type="NCBI Taxonomy" id="1381693"/>
    <lineage>
        <taxon>Eukaryota</taxon>
        <taxon>Sar</taxon>
        <taxon>Alveolata</taxon>
        <taxon>Dinophyceae</taxon>
        <taxon>Suessiales</taxon>
        <taxon>Symbiodiniaceae</taxon>
        <taxon>Durusdinium</taxon>
    </lineage>
</organism>
<name>A0ABP0IVT8_9DINO</name>
<dbReference type="EMBL" id="CAXAMN010003781">
    <property type="protein sequence ID" value="CAK9006216.1"/>
    <property type="molecule type" value="Genomic_DNA"/>
</dbReference>
<evidence type="ECO:0000313" key="3">
    <source>
        <dbReference type="Proteomes" id="UP001642484"/>
    </source>
</evidence>
<evidence type="ECO:0000256" key="1">
    <source>
        <dbReference type="SAM" id="Coils"/>
    </source>
</evidence>
<dbReference type="Proteomes" id="UP001642484">
    <property type="component" value="Unassembled WGS sequence"/>
</dbReference>
<reference evidence="2 3" key="1">
    <citation type="submission" date="2024-02" db="EMBL/GenBank/DDBJ databases">
        <authorList>
            <person name="Chen Y."/>
            <person name="Shah S."/>
            <person name="Dougan E. K."/>
            <person name="Thang M."/>
            <person name="Chan C."/>
        </authorList>
    </citation>
    <scope>NUCLEOTIDE SEQUENCE [LARGE SCALE GENOMIC DNA]</scope>
</reference>
<evidence type="ECO:0000313" key="2">
    <source>
        <dbReference type="EMBL" id="CAK9006216.1"/>
    </source>
</evidence>
<comment type="caution">
    <text evidence="2">The sequence shown here is derived from an EMBL/GenBank/DDBJ whole genome shotgun (WGS) entry which is preliminary data.</text>
</comment>
<sequence>MLFALAGPGDEEEPQETLAHRFCAFAMKTLNEDMDPLFQKFLPIFDQDHRELLHQGETHEQYAAYREYVGNLEQHVSDFALQEGFNPGDGNGFLAELQNAIQEDKARAEKQVEAFLMHMEQQRKMKLGPEAPPLEEGEKELMKALFKPQTVDDMMQMLLHMTEYTAFSSLMRAKVQQQKFMRELERRKKELMEGEMGLAHRFISFAMKLLNDDLHEFYTKCMPIFDQEVQDLQNHGHTHEQYAAFQEYSAIIEARLLEFCQEEGFGQDAQALFDELQRLIQKDQEQVAAQLRRELADVEQKKEQLRARASEGDTDKPLVLICKPAGLGDLMNSLIQQLEYPNFSASMRCRVEQERMMKTILASFQEAKPKDALPPPPPTDLEVVDIEIDESRVPAGPPEISTLSVTVPEGCEAGSQISITVPDGQQISVTVPGGLTPGMSFEVPCCRPAAGYGGGYGLPRAPPGY</sequence>
<gene>
    <name evidence="2" type="ORF">CCMP2556_LOCUS8379</name>
</gene>